<evidence type="ECO:0000259" key="8">
    <source>
        <dbReference type="SMART" id="SM00479"/>
    </source>
</evidence>
<gene>
    <name evidence="10" type="primary">LOC109562826</name>
</gene>
<dbReference type="Pfam" id="PF15870">
    <property type="entry name" value="EloA-BP1"/>
    <property type="match status" value="1"/>
</dbReference>
<comment type="similarity">
    <text evidence="2">Belongs to the REXO1/REXO3 family.</text>
</comment>
<feature type="region of interest" description="Disordered" evidence="7">
    <location>
        <begin position="44"/>
        <end position="69"/>
    </location>
</feature>
<feature type="domain" description="Exonuclease" evidence="8">
    <location>
        <begin position="134"/>
        <end position="291"/>
    </location>
</feature>
<evidence type="ECO:0000256" key="6">
    <source>
        <dbReference type="ARBA" id="ARBA00023242"/>
    </source>
</evidence>
<evidence type="ECO:0000256" key="5">
    <source>
        <dbReference type="ARBA" id="ARBA00022839"/>
    </source>
</evidence>
<evidence type="ECO:0000256" key="1">
    <source>
        <dbReference type="ARBA" id="ARBA00004123"/>
    </source>
</evidence>
<dbReference type="GeneID" id="109562826"/>
<evidence type="ECO:0000256" key="7">
    <source>
        <dbReference type="SAM" id="MobiDB-lite"/>
    </source>
</evidence>
<keyword evidence="4" id="KW-0378">Hydrolase</keyword>
<dbReference type="SUPFAM" id="SSF53098">
    <property type="entry name" value="Ribonuclease H-like"/>
    <property type="match status" value="1"/>
</dbReference>
<keyword evidence="5 10" id="KW-0269">Exonuclease</keyword>
<dbReference type="GO" id="GO:0004527">
    <property type="term" value="F:exonuclease activity"/>
    <property type="evidence" value="ECO:0007669"/>
    <property type="project" value="UniProtKB-KW"/>
</dbReference>
<dbReference type="PANTHER" id="PTHR12801">
    <property type="entry name" value="RNA EXONUCLEASE REXO1 / RECO3 FAMILY MEMBER-RELATED"/>
    <property type="match status" value="1"/>
</dbReference>
<dbReference type="Proteomes" id="UP001652663">
    <property type="component" value="Chromosome 8"/>
</dbReference>
<dbReference type="InterPro" id="IPR036397">
    <property type="entry name" value="RNaseH_sf"/>
</dbReference>
<organism evidence="9 10">
    <name type="scientific">Bos indicus</name>
    <name type="common">Zebu</name>
    <dbReference type="NCBI Taxonomy" id="9915"/>
    <lineage>
        <taxon>Eukaryota</taxon>
        <taxon>Metazoa</taxon>
        <taxon>Chordata</taxon>
        <taxon>Craniata</taxon>
        <taxon>Vertebrata</taxon>
        <taxon>Euteleostomi</taxon>
        <taxon>Mammalia</taxon>
        <taxon>Eutheria</taxon>
        <taxon>Laurasiatheria</taxon>
        <taxon>Artiodactyla</taxon>
        <taxon>Ruminantia</taxon>
        <taxon>Pecora</taxon>
        <taxon>Bovidae</taxon>
        <taxon>Bovinae</taxon>
        <taxon>Bos</taxon>
    </lineage>
</organism>
<dbReference type="Gene3D" id="3.30.420.10">
    <property type="entry name" value="Ribonuclease H-like superfamily/Ribonuclease H"/>
    <property type="match status" value="1"/>
</dbReference>
<keyword evidence="3" id="KW-0540">Nuclease</keyword>
<accession>A0ABM4SR77</accession>
<evidence type="ECO:0000256" key="2">
    <source>
        <dbReference type="ARBA" id="ARBA00006357"/>
    </source>
</evidence>
<dbReference type="PANTHER" id="PTHR12801:SF152">
    <property type="entry name" value="EXONUCLEASE DOMAIN-CONTAINING PROTEIN"/>
    <property type="match status" value="1"/>
</dbReference>
<dbReference type="InterPro" id="IPR012337">
    <property type="entry name" value="RNaseH-like_sf"/>
</dbReference>
<sequence>MSGSNNDNKTTGLKKNETKNGLTGIMLYRHLKDYLLTEEQLRENNYPQPNPEKPGSILLNPGMTKTRVNDPSRKTCCRCGKIYGVTSTGRHSRTEECHYHFGRVLSHKVLGALGRQYSCCKGVLGSPGCQVAKCYTAKGLEPTRVTVVDPSLQVVYDTFVKPDEEVIDYNTRFSGVAEDDLKNMKTSVRDVQAILLNLFSADTILIGHSFEHSLYALKLIHTSVVDTTVLFPHPLGLPHRRSLKGLVADYLQRVIQDEGKSLLVHDKYQAPESDGSEYIMRVMVKVPCLKYFPVGVLLG</sequence>
<dbReference type="InterPro" id="IPR013520">
    <property type="entry name" value="Ribonucl_H"/>
</dbReference>
<proteinExistence type="inferred from homology"/>
<evidence type="ECO:0000256" key="4">
    <source>
        <dbReference type="ARBA" id="ARBA00022801"/>
    </source>
</evidence>
<keyword evidence="6" id="KW-0539">Nucleus</keyword>
<evidence type="ECO:0000313" key="9">
    <source>
        <dbReference type="Proteomes" id="UP001652663"/>
    </source>
</evidence>
<evidence type="ECO:0000256" key="3">
    <source>
        <dbReference type="ARBA" id="ARBA00022722"/>
    </source>
</evidence>
<dbReference type="CDD" id="cd06145">
    <property type="entry name" value="REX1_like"/>
    <property type="match status" value="1"/>
</dbReference>
<protein>
    <submittedName>
        <fullName evidence="10">Exonuclease GOR isoform X4</fullName>
    </submittedName>
</protein>
<comment type="subcellular location">
    <subcellularLocation>
        <location evidence="1">Nucleus</location>
    </subcellularLocation>
</comment>
<dbReference type="InterPro" id="IPR034922">
    <property type="entry name" value="REX1-like_exo"/>
</dbReference>
<dbReference type="InterPro" id="IPR047021">
    <property type="entry name" value="REXO1/3/4-like"/>
</dbReference>
<keyword evidence="9" id="KW-1185">Reference proteome</keyword>
<name>A0ABM4SR77_BOSIN</name>
<dbReference type="SMART" id="SM00479">
    <property type="entry name" value="EXOIII"/>
    <property type="match status" value="1"/>
</dbReference>
<dbReference type="RefSeq" id="XP_070650295.1">
    <property type="nucleotide sequence ID" value="XM_070794194.1"/>
</dbReference>
<evidence type="ECO:0000313" key="10">
    <source>
        <dbReference type="RefSeq" id="XP_070650295.1"/>
    </source>
</evidence>
<dbReference type="InterPro" id="IPR031736">
    <property type="entry name" value="REXO1-like_dom"/>
</dbReference>
<reference evidence="10" key="1">
    <citation type="submission" date="2025-08" db="UniProtKB">
        <authorList>
            <consortium name="RefSeq"/>
        </authorList>
    </citation>
    <scope>IDENTIFICATION</scope>
    <source>
        <tissue evidence="10">Blood</tissue>
    </source>
</reference>